<name>A0ABS8C9G6_9BURK</name>
<dbReference type="InterPro" id="IPR054520">
    <property type="entry name" value="M_Eco57I_C"/>
</dbReference>
<dbReference type="SUPFAM" id="SSF53335">
    <property type="entry name" value="S-adenosyl-L-methionine-dependent methyltransferases"/>
    <property type="match status" value="1"/>
</dbReference>
<dbReference type="Proteomes" id="UP000776983">
    <property type="component" value="Unassembled WGS sequence"/>
</dbReference>
<evidence type="ECO:0000313" key="11">
    <source>
        <dbReference type="Proteomes" id="UP000776983"/>
    </source>
</evidence>
<dbReference type="CDD" id="cd02440">
    <property type="entry name" value="AdoMet_MTases"/>
    <property type="match status" value="1"/>
</dbReference>
<feature type="domain" description="Type II methyltransferase M.Eco57I C-terminal" evidence="9">
    <location>
        <begin position="279"/>
        <end position="533"/>
    </location>
</feature>
<evidence type="ECO:0000256" key="7">
    <source>
        <dbReference type="ARBA" id="ARBA00047942"/>
    </source>
</evidence>
<proteinExistence type="inferred from homology"/>
<comment type="similarity">
    <text evidence="1">Belongs to the N(4)/N(6)-methyltransferase family.</text>
</comment>
<dbReference type="GO" id="GO:0008168">
    <property type="term" value="F:methyltransferase activity"/>
    <property type="evidence" value="ECO:0007669"/>
    <property type="project" value="UniProtKB-KW"/>
</dbReference>
<dbReference type="PRINTS" id="PR00507">
    <property type="entry name" value="N12N6MTFRASE"/>
</dbReference>
<evidence type="ECO:0000256" key="2">
    <source>
        <dbReference type="ARBA" id="ARBA00011900"/>
    </source>
</evidence>
<keyword evidence="6" id="KW-0680">Restriction system</keyword>
<evidence type="ECO:0000259" key="9">
    <source>
        <dbReference type="Pfam" id="PF22837"/>
    </source>
</evidence>
<evidence type="ECO:0000256" key="1">
    <source>
        <dbReference type="ARBA" id="ARBA00006594"/>
    </source>
</evidence>
<dbReference type="EMBL" id="JACDXW010000001">
    <property type="protein sequence ID" value="MCB5362670.1"/>
    <property type="molecule type" value="Genomic_DNA"/>
</dbReference>
<dbReference type="RefSeq" id="WP_226952894.1">
    <property type="nucleotide sequence ID" value="NZ_JACDXW010000001.1"/>
</dbReference>
<reference evidence="10 11" key="1">
    <citation type="submission" date="2020-07" db="EMBL/GenBank/DDBJ databases">
        <title>Pusillimonas sp. nov., isolated from poultry manure in Taiwan.</title>
        <authorList>
            <person name="Lin S.-Y."/>
            <person name="Tang Y.-S."/>
            <person name="Young C.-C."/>
        </authorList>
    </citation>
    <scope>NUCLEOTIDE SEQUENCE [LARGE SCALE GENOMIC DNA]</scope>
    <source>
        <strain evidence="10 11">CC-YST705</strain>
    </source>
</reference>
<evidence type="ECO:0000256" key="6">
    <source>
        <dbReference type="ARBA" id="ARBA00022747"/>
    </source>
</evidence>
<keyword evidence="5" id="KW-0949">S-adenosyl-L-methionine</keyword>
<dbReference type="EC" id="2.1.1.72" evidence="2"/>
<comment type="caution">
    <text evidence="10">The sequence shown here is derived from an EMBL/GenBank/DDBJ whole genome shotgun (WGS) entry which is preliminary data.</text>
</comment>
<dbReference type="InterPro" id="IPR029063">
    <property type="entry name" value="SAM-dependent_MTases_sf"/>
</dbReference>
<dbReference type="InterPro" id="IPR050953">
    <property type="entry name" value="N4_N6_ade-DNA_methylase"/>
</dbReference>
<dbReference type="GO" id="GO:0032259">
    <property type="term" value="P:methylation"/>
    <property type="evidence" value="ECO:0007669"/>
    <property type="project" value="UniProtKB-KW"/>
</dbReference>
<dbReference type="PROSITE" id="PS00092">
    <property type="entry name" value="N6_MTASE"/>
    <property type="match status" value="1"/>
</dbReference>
<sequence>MTLPNDSLRPLPPTGRFRALDADKLRGGYYTPEVLAEWLCAWAIRSPSERVLEPSCGDGAFLAAAARRLTALGARPGAKTQLQGVEIVPDQAALASERLAREGAGLGRVHVGDFFAWWTQTQSEQVDTVVGNPPFIRHQSFPEPAREFAMAAMATLGLKPSRMANIWVPFVAACVARLAPGGRLAMVLPAELLQVAYAAQLRGFLAQSFHRIDLVACTELFFENVQQEVVLLLAEGKSLSPVQECQVRMHEVQTAAELVGKRPEALMLAQAPKLVQHDSEKWLKYFLSNAEMGLMRALREAGGVAPLSAHASVDVGVVTGFNDFFVLDNTAVQAHDLSAWAEPVVSRAAQLKGAVFTSQDWQELSNKPAQRVHLLRLQPDTLVPSGSGLQAYLQGGEVAGIHRGHKCSIRKPWYAVPYVWAPDVFLFRQIYAFPAAVLNAANAAVTDTLHRLRVHTAKPEQLLPSFYTYLTAASAEIEGRSYGGGVLELGPTEAERLLMPASLQSGLPLSEIDAMIRKGKLDEILAENSQLILQAGLGLSTAECRMLRGIWERMRDRRMARRKQRRSSLSGATA</sequence>
<feature type="domain" description="DNA methylase adenine-specific" evidence="8">
    <location>
        <begin position="21"/>
        <end position="260"/>
    </location>
</feature>
<comment type="catalytic activity">
    <reaction evidence="7">
        <text>a 2'-deoxyadenosine in DNA + S-adenosyl-L-methionine = an N(6)-methyl-2'-deoxyadenosine in DNA + S-adenosyl-L-homocysteine + H(+)</text>
        <dbReference type="Rhea" id="RHEA:15197"/>
        <dbReference type="Rhea" id="RHEA-COMP:12418"/>
        <dbReference type="Rhea" id="RHEA-COMP:12419"/>
        <dbReference type="ChEBI" id="CHEBI:15378"/>
        <dbReference type="ChEBI" id="CHEBI:57856"/>
        <dbReference type="ChEBI" id="CHEBI:59789"/>
        <dbReference type="ChEBI" id="CHEBI:90615"/>
        <dbReference type="ChEBI" id="CHEBI:90616"/>
        <dbReference type="EC" id="2.1.1.72"/>
    </reaction>
</comment>
<dbReference type="Gene3D" id="3.40.50.150">
    <property type="entry name" value="Vaccinia Virus protein VP39"/>
    <property type="match status" value="1"/>
</dbReference>
<dbReference type="PANTHER" id="PTHR33841">
    <property type="entry name" value="DNA METHYLTRANSFERASE YEEA-RELATED"/>
    <property type="match status" value="1"/>
</dbReference>
<dbReference type="InterPro" id="IPR002052">
    <property type="entry name" value="DNA_methylase_N6_adenine_CS"/>
</dbReference>
<organism evidence="10 11">
    <name type="scientific">Mesopusillimonas faecipullorum</name>
    <dbReference type="NCBI Taxonomy" id="2755040"/>
    <lineage>
        <taxon>Bacteria</taxon>
        <taxon>Pseudomonadati</taxon>
        <taxon>Pseudomonadota</taxon>
        <taxon>Betaproteobacteria</taxon>
        <taxon>Burkholderiales</taxon>
        <taxon>Alcaligenaceae</taxon>
        <taxon>Mesopusillimonas</taxon>
    </lineage>
</organism>
<accession>A0ABS8C9G6</accession>
<dbReference type="InterPro" id="IPR003356">
    <property type="entry name" value="DNA_methylase_A-5"/>
</dbReference>
<keyword evidence="3 10" id="KW-0489">Methyltransferase</keyword>
<evidence type="ECO:0000256" key="5">
    <source>
        <dbReference type="ARBA" id="ARBA00022691"/>
    </source>
</evidence>
<gene>
    <name evidence="10" type="ORF">H0484_02725</name>
</gene>
<keyword evidence="11" id="KW-1185">Reference proteome</keyword>
<evidence type="ECO:0000256" key="4">
    <source>
        <dbReference type="ARBA" id="ARBA00022679"/>
    </source>
</evidence>
<keyword evidence="4" id="KW-0808">Transferase</keyword>
<evidence type="ECO:0000256" key="3">
    <source>
        <dbReference type="ARBA" id="ARBA00022603"/>
    </source>
</evidence>
<evidence type="ECO:0000259" key="8">
    <source>
        <dbReference type="Pfam" id="PF02384"/>
    </source>
</evidence>
<dbReference type="PANTHER" id="PTHR33841:SF5">
    <property type="entry name" value="DNA METHYLASE (MODIFICATION METHYLASE) (METHYLTRANSFERASE)-RELATED"/>
    <property type="match status" value="1"/>
</dbReference>
<protein>
    <recommendedName>
        <fullName evidence="2">site-specific DNA-methyltransferase (adenine-specific)</fullName>
        <ecNumber evidence="2">2.1.1.72</ecNumber>
    </recommendedName>
</protein>
<evidence type="ECO:0000313" key="10">
    <source>
        <dbReference type="EMBL" id="MCB5362670.1"/>
    </source>
</evidence>
<dbReference type="Pfam" id="PF22837">
    <property type="entry name" value="M_Eco57I_C"/>
    <property type="match status" value="1"/>
</dbReference>
<dbReference type="Pfam" id="PF02384">
    <property type="entry name" value="N6_Mtase"/>
    <property type="match status" value="1"/>
</dbReference>